<evidence type="ECO:0000313" key="2">
    <source>
        <dbReference type="Proteomes" id="UP000828390"/>
    </source>
</evidence>
<gene>
    <name evidence="1" type="ORF">DPMN_044914</name>
</gene>
<dbReference type="GO" id="GO:0051959">
    <property type="term" value="F:dynein light intermediate chain binding"/>
    <property type="evidence" value="ECO:0007669"/>
    <property type="project" value="InterPro"/>
</dbReference>
<dbReference type="PANTHER" id="PTHR46961:SF5">
    <property type="entry name" value="DYNEIN AXONEMAL HEAVY CHAIN 1"/>
    <property type="match status" value="1"/>
</dbReference>
<dbReference type="Gene3D" id="3.40.50.300">
    <property type="entry name" value="P-loop containing nucleotide triphosphate hydrolases"/>
    <property type="match status" value="1"/>
</dbReference>
<dbReference type="AlphaFoldDB" id="A0A9D4D517"/>
<dbReference type="GO" id="GO:0007018">
    <property type="term" value="P:microtubule-based movement"/>
    <property type="evidence" value="ECO:0007669"/>
    <property type="project" value="InterPro"/>
</dbReference>
<dbReference type="PANTHER" id="PTHR46961">
    <property type="entry name" value="DYNEIN HEAVY CHAIN 1, AXONEMAL-LIKE PROTEIN"/>
    <property type="match status" value="1"/>
</dbReference>
<protein>
    <submittedName>
        <fullName evidence="1">Uncharacterized protein</fullName>
    </submittedName>
</protein>
<dbReference type="InterPro" id="IPR026983">
    <property type="entry name" value="DHC"/>
</dbReference>
<dbReference type="EMBL" id="JAIWYP010000011">
    <property type="protein sequence ID" value="KAH3738282.1"/>
    <property type="molecule type" value="Genomic_DNA"/>
</dbReference>
<dbReference type="GO" id="GO:0045505">
    <property type="term" value="F:dynein intermediate chain binding"/>
    <property type="evidence" value="ECO:0007669"/>
    <property type="project" value="InterPro"/>
</dbReference>
<dbReference type="Proteomes" id="UP000828390">
    <property type="component" value="Unassembled WGS sequence"/>
</dbReference>
<dbReference type="GO" id="GO:0030286">
    <property type="term" value="C:dynein complex"/>
    <property type="evidence" value="ECO:0007669"/>
    <property type="project" value="InterPro"/>
</dbReference>
<name>A0A9D4D517_DREPO</name>
<dbReference type="InterPro" id="IPR027417">
    <property type="entry name" value="P-loop_NTPase"/>
</dbReference>
<dbReference type="Pfam" id="PF12775">
    <property type="entry name" value="AAA_7"/>
    <property type="match status" value="1"/>
</dbReference>
<reference evidence="1" key="2">
    <citation type="submission" date="2020-11" db="EMBL/GenBank/DDBJ databases">
        <authorList>
            <person name="McCartney M.A."/>
            <person name="Auch B."/>
            <person name="Kono T."/>
            <person name="Mallez S."/>
            <person name="Becker A."/>
            <person name="Gohl D.M."/>
            <person name="Silverstein K.A.T."/>
            <person name="Koren S."/>
            <person name="Bechman K.B."/>
            <person name="Herman A."/>
            <person name="Abrahante J.E."/>
            <person name="Garbe J."/>
        </authorList>
    </citation>
    <scope>NUCLEOTIDE SEQUENCE</scope>
    <source>
        <strain evidence="1">Duluth1</strain>
        <tissue evidence="1">Whole animal</tissue>
    </source>
</reference>
<comment type="caution">
    <text evidence="1">The sequence shown here is derived from an EMBL/GenBank/DDBJ whole genome shotgun (WGS) entry which is preliminary data.</text>
</comment>
<keyword evidence="2" id="KW-1185">Reference proteome</keyword>
<proteinExistence type="predicted"/>
<dbReference type="Gene3D" id="1.20.920.30">
    <property type="match status" value="1"/>
</dbReference>
<reference evidence="1" key="1">
    <citation type="journal article" date="2019" name="bioRxiv">
        <title>The Genome of the Zebra Mussel, Dreissena polymorpha: A Resource for Invasive Species Research.</title>
        <authorList>
            <person name="McCartney M.A."/>
            <person name="Auch B."/>
            <person name="Kono T."/>
            <person name="Mallez S."/>
            <person name="Zhang Y."/>
            <person name="Obille A."/>
            <person name="Becker A."/>
            <person name="Abrahante J.E."/>
            <person name="Garbe J."/>
            <person name="Badalamenti J.P."/>
            <person name="Herman A."/>
            <person name="Mangelson H."/>
            <person name="Liachko I."/>
            <person name="Sullivan S."/>
            <person name="Sone E.D."/>
            <person name="Koren S."/>
            <person name="Silverstein K.A.T."/>
            <person name="Beckman K.B."/>
            <person name="Gohl D.M."/>
        </authorList>
    </citation>
    <scope>NUCLEOTIDE SEQUENCE</scope>
    <source>
        <strain evidence="1">Duluth1</strain>
        <tissue evidence="1">Whole animal</tissue>
    </source>
</reference>
<accession>A0A9D4D517</accession>
<sequence length="87" mass="9684">MGKCFKVSLQIPGEFRKLVDVNFVCAMGPPGGGRNPTTARLLRHYNFLSFTEMENPSLMNIFGSILKSWTGTCDTLIIRVAFWINGA</sequence>
<organism evidence="1 2">
    <name type="scientific">Dreissena polymorpha</name>
    <name type="common">Zebra mussel</name>
    <name type="synonym">Mytilus polymorpha</name>
    <dbReference type="NCBI Taxonomy" id="45954"/>
    <lineage>
        <taxon>Eukaryota</taxon>
        <taxon>Metazoa</taxon>
        <taxon>Spiralia</taxon>
        <taxon>Lophotrochozoa</taxon>
        <taxon>Mollusca</taxon>
        <taxon>Bivalvia</taxon>
        <taxon>Autobranchia</taxon>
        <taxon>Heteroconchia</taxon>
        <taxon>Euheterodonta</taxon>
        <taxon>Imparidentia</taxon>
        <taxon>Neoheterodontei</taxon>
        <taxon>Myida</taxon>
        <taxon>Dreissenoidea</taxon>
        <taxon>Dreissenidae</taxon>
        <taxon>Dreissena</taxon>
    </lineage>
</organism>
<evidence type="ECO:0000313" key="1">
    <source>
        <dbReference type="EMBL" id="KAH3738282.1"/>
    </source>
</evidence>